<comment type="caution">
    <text evidence="2">The sequence shown here is derived from an EMBL/GenBank/DDBJ whole genome shotgun (WGS) entry which is preliminary data.</text>
</comment>
<evidence type="ECO:0000313" key="2">
    <source>
        <dbReference type="EMBL" id="RVX18670.1"/>
    </source>
</evidence>
<evidence type="ECO:0000256" key="1">
    <source>
        <dbReference type="SAM" id="MobiDB-lite"/>
    </source>
</evidence>
<name>A0A438KBW0_VITVI</name>
<protein>
    <submittedName>
        <fullName evidence="2">Uncharacterized protein</fullName>
    </submittedName>
</protein>
<gene>
    <name evidence="2" type="ORF">CK203_006566</name>
</gene>
<evidence type="ECO:0000313" key="3">
    <source>
        <dbReference type="Proteomes" id="UP000288805"/>
    </source>
</evidence>
<dbReference type="AlphaFoldDB" id="A0A438KBW0"/>
<dbReference type="PANTHER" id="PTHR15827">
    <property type="entry name" value="CYCLIN-DEPENDENT KINASE 2-INTERACTING PROTEIN"/>
    <property type="match status" value="1"/>
</dbReference>
<feature type="region of interest" description="Disordered" evidence="1">
    <location>
        <begin position="1"/>
        <end position="27"/>
    </location>
</feature>
<dbReference type="PANTHER" id="PTHR15827:SF2">
    <property type="entry name" value="CYCLIN-DEPENDENT KINASE 2-INTERACTING PROTEIN"/>
    <property type="match status" value="1"/>
</dbReference>
<proteinExistence type="predicted"/>
<dbReference type="EMBL" id="QGNW01000011">
    <property type="protein sequence ID" value="RVX18670.1"/>
    <property type="molecule type" value="Genomic_DNA"/>
</dbReference>
<accession>A0A438KBW0</accession>
<sequence length="254" mass="28333">METLDATSSCSSSASNLQSPSSKISTTTTFCHPPMETCRAAKPPKPVVEISFLQTTMDFYCLKGKETREKTRDAVEKCNLKIYMPAMELGVLRDMPNIRKKACMKLLKQQGLHGSKLLSAYKDMVGTSNHDVLACQSSQTHVWLLVVELLSISCEEASQDDQYCCQMSCFESHSPVIRSNQQPDHEILQVYLTTWLAEVNTDTHSIGVIEIKTDAAFIFSGTAQMGRILLFPKGFLFYDSFVPTMRRVCGFGEG</sequence>
<reference evidence="2 3" key="1">
    <citation type="journal article" date="2018" name="PLoS Genet.">
        <title>Population sequencing reveals clonal diversity and ancestral inbreeding in the grapevine cultivar Chardonnay.</title>
        <authorList>
            <person name="Roach M.J."/>
            <person name="Johnson D.L."/>
            <person name="Bohlmann J."/>
            <person name="van Vuuren H.J."/>
            <person name="Jones S.J."/>
            <person name="Pretorius I.S."/>
            <person name="Schmidt S.A."/>
            <person name="Borneman A.R."/>
        </authorList>
    </citation>
    <scope>NUCLEOTIDE SEQUENCE [LARGE SCALE GENOMIC DNA]</scope>
    <source>
        <strain evidence="3">cv. Chardonnay</strain>
        <tissue evidence="2">Leaf</tissue>
    </source>
</reference>
<dbReference type="Proteomes" id="UP000288805">
    <property type="component" value="Unassembled WGS sequence"/>
</dbReference>
<feature type="compositionally biased region" description="Low complexity" evidence="1">
    <location>
        <begin position="8"/>
        <end position="22"/>
    </location>
</feature>
<organism evidence="2 3">
    <name type="scientific">Vitis vinifera</name>
    <name type="common">Grape</name>
    <dbReference type="NCBI Taxonomy" id="29760"/>
    <lineage>
        <taxon>Eukaryota</taxon>
        <taxon>Viridiplantae</taxon>
        <taxon>Streptophyta</taxon>
        <taxon>Embryophyta</taxon>
        <taxon>Tracheophyta</taxon>
        <taxon>Spermatophyta</taxon>
        <taxon>Magnoliopsida</taxon>
        <taxon>eudicotyledons</taxon>
        <taxon>Gunneridae</taxon>
        <taxon>Pentapetalae</taxon>
        <taxon>rosids</taxon>
        <taxon>Vitales</taxon>
        <taxon>Vitaceae</taxon>
        <taxon>Viteae</taxon>
        <taxon>Vitis</taxon>
    </lineage>
</organism>